<evidence type="ECO:0000256" key="5">
    <source>
        <dbReference type="ARBA" id="ARBA00022737"/>
    </source>
</evidence>
<dbReference type="InterPro" id="IPR000001">
    <property type="entry name" value="Kringle"/>
</dbReference>
<evidence type="ECO:0000256" key="2">
    <source>
        <dbReference type="ARBA" id="ARBA00022525"/>
    </source>
</evidence>
<comment type="caution">
    <text evidence="7">Lacks conserved residue(s) required for the propagation of feature annotation.</text>
</comment>
<keyword evidence="3 7" id="KW-0420">Kringle</keyword>
<dbReference type="PANTHER" id="PTHR24261:SF7">
    <property type="entry name" value="KRINGLE DOMAIN-CONTAINING PROTEIN"/>
    <property type="match status" value="1"/>
</dbReference>
<dbReference type="InterPro" id="IPR018056">
    <property type="entry name" value="Kringle_CS"/>
</dbReference>
<dbReference type="InterPro" id="IPR050759">
    <property type="entry name" value="Serine_protease_kringle"/>
</dbReference>
<reference evidence="9" key="2">
    <citation type="submission" date="2025-09" db="UniProtKB">
        <authorList>
            <consortium name="Ensembl"/>
        </authorList>
    </citation>
    <scope>IDENTIFICATION</scope>
</reference>
<dbReference type="Gene3D" id="2.40.20.10">
    <property type="entry name" value="Plasminogen Kringle 4"/>
    <property type="match status" value="1"/>
</dbReference>
<reference evidence="9" key="1">
    <citation type="submission" date="2025-08" db="UniProtKB">
        <authorList>
            <consortium name="Ensembl"/>
        </authorList>
    </citation>
    <scope>IDENTIFICATION</scope>
</reference>
<sequence>MKLDFPQLLPPARFLAHAALVGNGWNYRGTASTTRTGVTCQRWGDKSPHVPNYSPETHPNEFLEENYCRNPDNDANGPWCYTTDPATRYDYCNIPLCPGGTARTRVLGFARPPWVQYRQTLVF</sequence>
<keyword evidence="10" id="KW-1185">Reference proteome</keyword>
<evidence type="ECO:0000256" key="6">
    <source>
        <dbReference type="ARBA" id="ARBA00023157"/>
    </source>
</evidence>
<evidence type="ECO:0000256" key="7">
    <source>
        <dbReference type="PROSITE-ProRule" id="PRU00121"/>
    </source>
</evidence>
<dbReference type="PROSITE" id="PS00021">
    <property type="entry name" value="KRINGLE_1"/>
    <property type="match status" value="1"/>
</dbReference>
<evidence type="ECO:0000259" key="8">
    <source>
        <dbReference type="PROSITE" id="PS50070"/>
    </source>
</evidence>
<proteinExistence type="predicted"/>
<dbReference type="Proteomes" id="UP000694545">
    <property type="component" value="Unplaced"/>
</dbReference>
<dbReference type="FunFam" id="2.40.20.10:FF:000002">
    <property type="entry name" value="Hepatocyte growth factor"/>
    <property type="match status" value="1"/>
</dbReference>
<dbReference type="GO" id="GO:0005615">
    <property type="term" value="C:extracellular space"/>
    <property type="evidence" value="ECO:0007669"/>
    <property type="project" value="TreeGrafter"/>
</dbReference>
<name>A0A8D2LPR2_VARKO</name>
<dbReference type="InterPro" id="IPR038178">
    <property type="entry name" value="Kringle_sf"/>
</dbReference>
<keyword evidence="2" id="KW-0964">Secreted</keyword>
<evidence type="ECO:0000256" key="4">
    <source>
        <dbReference type="ARBA" id="ARBA00022729"/>
    </source>
</evidence>
<dbReference type="PRINTS" id="PR00018">
    <property type="entry name" value="KRINGLE"/>
</dbReference>
<dbReference type="InterPro" id="IPR013806">
    <property type="entry name" value="Kringle-like"/>
</dbReference>
<dbReference type="Ensembl" id="ENSVKKT00000026358.1">
    <property type="protein sequence ID" value="ENSVKKP00000025730.1"/>
    <property type="gene ID" value="ENSVKKG00000016866.1"/>
</dbReference>
<accession>A0A8D2LPR2</accession>
<comment type="subcellular location">
    <subcellularLocation>
        <location evidence="1">Secreted</location>
    </subcellularLocation>
</comment>
<keyword evidence="5" id="KW-0677">Repeat</keyword>
<dbReference type="CDD" id="cd00108">
    <property type="entry name" value="KR"/>
    <property type="match status" value="1"/>
</dbReference>
<protein>
    <recommendedName>
        <fullName evidence="8">Kringle domain-containing protein</fullName>
    </recommendedName>
</protein>
<keyword evidence="4" id="KW-0732">Signal</keyword>
<dbReference type="SUPFAM" id="SSF57440">
    <property type="entry name" value="Kringle-like"/>
    <property type="match status" value="1"/>
</dbReference>
<dbReference type="PANTHER" id="PTHR24261">
    <property type="entry name" value="PLASMINOGEN-RELATED"/>
    <property type="match status" value="1"/>
</dbReference>
<evidence type="ECO:0000256" key="3">
    <source>
        <dbReference type="ARBA" id="ARBA00022572"/>
    </source>
</evidence>
<evidence type="ECO:0000256" key="1">
    <source>
        <dbReference type="ARBA" id="ARBA00004613"/>
    </source>
</evidence>
<dbReference type="GO" id="GO:0005102">
    <property type="term" value="F:signaling receptor binding"/>
    <property type="evidence" value="ECO:0007669"/>
    <property type="project" value="TreeGrafter"/>
</dbReference>
<evidence type="ECO:0000313" key="10">
    <source>
        <dbReference type="Proteomes" id="UP000694545"/>
    </source>
</evidence>
<evidence type="ECO:0000313" key="9">
    <source>
        <dbReference type="Ensembl" id="ENSVKKP00000025730.1"/>
    </source>
</evidence>
<dbReference type="Pfam" id="PF00051">
    <property type="entry name" value="Kringle"/>
    <property type="match status" value="1"/>
</dbReference>
<dbReference type="SMART" id="SM00130">
    <property type="entry name" value="KR"/>
    <property type="match status" value="1"/>
</dbReference>
<keyword evidence="6" id="KW-1015">Disulfide bond</keyword>
<dbReference type="AlphaFoldDB" id="A0A8D2LPR2"/>
<dbReference type="OMA" id="HERTPDN"/>
<dbReference type="PROSITE" id="PS50070">
    <property type="entry name" value="KRINGLE_2"/>
    <property type="match status" value="1"/>
</dbReference>
<feature type="domain" description="Kringle" evidence="8">
    <location>
        <begin position="18"/>
        <end position="97"/>
    </location>
</feature>
<dbReference type="GO" id="GO:0004175">
    <property type="term" value="F:endopeptidase activity"/>
    <property type="evidence" value="ECO:0007669"/>
    <property type="project" value="TreeGrafter"/>
</dbReference>
<organism evidence="9 10">
    <name type="scientific">Varanus komodoensis</name>
    <name type="common">Komodo dragon</name>
    <dbReference type="NCBI Taxonomy" id="61221"/>
    <lineage>
        <taxon>Eukaryota</taxon>
        <taxon>Metazoa</taxon>
        <taxon>Chordata</taxon>
        <taxon>Craniata</taxon>
        <taxon>Vertebrata</taxon>
        <taxon>Euteleostomi</taxon>
        <taxon>Lepidosauria</taxon>
        <taxon>Squamata</taxon>
        <taxon>Bifurcata</taxon>
        <taxon>Unidentata</taxon>
        <taxon>Episquamata</taxon>
        <taxon>Toxicofera</taxon>
        <taxon>Anguimorpha</taxon>
        <taxon>Paleoanguimorpha</taxon>
        <taxon>Varanoidea</taxon>
        <taxon>Varanidae</taxon>
        <taxon>Varanus</taxon>
    </lineage>
</organism>